<evidence type="ECO:0000313" key="4">
    <source>
        <dbReference type="EMBL" id="OLQ11499.1"/>
    </source>
</evidence>
<keyword evidence="3" id="KW-1133">Transmembrane helix</keyword>
<dbReference type="InterPro" id="IPR000225">
    <property type="entry name" value="Armadillo"/>
</dbReference>
<feature type="region of interest" description="Disordered" evidence="2">
    <location>
        <begin position="1278"/>
        <end position="1309"/>
    </location>
</feature>
<keyword evidence="3" id="KW-0812">Transmembrane</keyword>
<dbReference type="InterPro" id="IPR011989">
    <property type="entry name" value="ARM-like"/>
</dbReference>
<name>A0A1Q9EVR6_SYMMI</name>
<evidence type="ECO:0000256" key="1">
    <source>
        <dbReference type="ARBA" id="ARBA00022737"/>
    </source>
</evidence>
<reference evidence="4 5" key="1">
    <citation type="submission" date="2016-02" db="EMBL/GenBank/DDBJ databases">
        <title>Genome analysis of coral dinoflagellate symbionts highlights evolutionary adaptations to a symbiotic lifestyle.</title>
        <authorList>
            <person name="Aranda M."/>
            <person name="Li Y."/>
            <person name="Liew Y.J."/>
            <person name="Baumgarten S."/>
            <person name="Simakov O."/>
            <person name="Wilson M."/>
            <person name="Piel J."/>
            <person name="Ashoor H."/>
            <person name="Bougouffa S."/>
            <person name="Bajic V.B."/>
            <person name="Ryu T."/>
            <person name="Ravasi T."/>
            <person name="Bayer T."/>
            <person name="Micklem G."/>
            <person name="Kim H."/>
            <person name="Bhak J."/>
            <person name="Lajeunesse T.C."/>
            <person name="Voolstra C.R."/>
        </authorList>
    </citation>
    <scope>NUCLEOTIDE SEQUENCE [LARGE SCALE GENOMIC DNA]</scope>
    <source>
        <strain evidence="4 5">CCMP2467</strain>
    </source>
</reference>
<dbReference type="InterPro" id="IPR016024">
    <property type="entry name" value="ARM-type_fold"/>
</dbReference>
<sequence>MDQMDHSEEMAASLSDCDVQANGCKTLAEAELDDFNNALPAVVAALKAHPASVDVQREGCKALCAIASAGHKQTQSLLDAGILPTLLTAMSVEDEDGSVQVQACRVFAQLAAISEEAKLQLIHNQVLPAIVAAATAFRNTPEHDVHDQALACLDEFVVRRERPSITIKAAMAALRAWPEHAGVQRHFCQQLWCATVRDTSDIASKQQVVDEDGLPLIVNIMTVHASDAGVLLHSMTALWSVSAATEQLKRALLNCGCLGAALHAMSCHLRNRQLQQAGCAMLSKMAGTPQDFQLRLLEVNAMSAILEAMRTHPGHGGIWEWSCRALGALSSISMEPRARLLASVEAIEFMSKALSLDSLPRGARIGAVSFLRSMAELQPMRPVLIEKDSHKALVSAGLSHVELFGLASAALSYVDPDHLDEMHLDMVPDPTEYRMFLAAADSQRFKTKDVVKDVLIPLVDVYMDIVNLVDFCMKQWWHWASILAASLVFNSVASAALAMGQKRPAQALLNLCSAGTGGQVWHAVESWQDTAKSKMLLGQKVVEGFESIVSLLITSDAIAVAGSDPDVPELNFHSAALKWGSIQLSVACLSLLGVDLDRHAIYENEDLAHLRWLVTGSNSSILLAFHASEVLAALVIIPMTSATRPFGIVVFACMTIFLALLVFLRESAQWDGDWVIVTDDFGKNMRVQTRGTHLFVDGRDYLIQAQGGTGQVTTDASTFSVTLLSAGDIMVWGSGSYSFGSSAGGGWPWAEGIAAAVAAGHRRTPLASLEAVEQQHAVPAERVTARTPSLLQSPTASSPSVGRAETKSDTFALLKLEGLKFDGLKESSGKVLSLVAAGAEAAAESAVPSLLHRARQTAEPAPKEAPRQSRRAPSVLAAMGLKHSEGVPLAPVAALQRSSSEGAPKSEEADVSPEEPQRLQAKTVSYDEARRAVEEKQRHQEDETRDRRQQDEDLMDTVRAGERLTQGPGNRLLSESLPVYHLRASCVGNKDVSAGTVWRAMHFAWCLVLMFGVPARGLREAAEAFEARDNSSLMDHCCCRDARQGMLTVRDCAAYKKDPEKPYWWHEGKEGSVDRCCWIEGGLGCSGKSTKASGNYCDGSRGNVHLDTSVKQRGRDNGDVCCCKHQVERKDALSDKSETVVMEHRDCQMLKQIRADRPFWWHAAEPDGHLCCWTSGHNCVHTTGVLFTLHHDNGGDRISDDSDRARLCPDAKWAQEVEPHDKTLAWNFASIELEREMHNALAKAIFNTVLGGAAAGSGVEHLQALDTANGMTAPVGFGKAAGGPDQKRVPMSSTAPVVTRRSDHRGPGKGTWVIAKAAGRLFRVPNDSTNCSRSDDPYLHVSAAPGTDEYLIACAMLREDIKRDYEWFELHSFAEGGNVIRDPGCPRDYLLPEFRHGFRIGAEKGTDDYREACQMLRGIVPLKAEWKHDEWDSTSSKYLWVIRRPLP</sequence>
<dbReference type="PANTHER" id="PTHR22895">
    <property type="entry name" value="ARMADILLO REPEAT-CONTAINING PROTEIN 6"/>
    <property type="match status" value="1"/>
</dbReference>
<comment type="caution">
    <text evidence="4">The sequence shown here is derived from an EMBL/GenBank/DDBJ whole genome shotgun (WGS) entry which is preliminary data.</text>
</comment>
<dbReference type="Proteomes" id="UP000186817">
    <property type="component" value="Unassembled WGS sequence"/>
</dbReference>
<dbReference type="SUPFAM" id="SSF48371">
    <property type="entry name" value="ARM repeat"/>
    <property type="match status" value="1"/>
</dbReference>
<keyword evidence="5" id="KW-1185">Reference proteome</keyword>
<evidence type="ECO:0000256" key="2">
    <source>
        <dbReference type="SAM" id="MobiDB-lite"/>
    </source>
</evidence>
<feature type="region of interest" description="Disordered" evidence="2">
    <location>
        <begin position="895"/>
        <end position="954"/>
    </location>
</feature>
<proteinExistence type="predicted"/>
<feature type="compositionally biased region" description="Basic and acidic residues" evidence="2">
    <location>
        <begin position="925"/>
        <end position="951"/>
    </location>
</feature>
<feature type="transmembrane region" description="Helical" evidence="3">
    <location>
        <begin position="646"/>
        <end position="664"/>
    </location>
</feature>
<protein>
    <submittedName>
        <fullName evidence="4">Protein aardvark</fullName>
    </submittedName>
</protein>
<accession>A0A1Q9EVR6</accession>
<feature type="region of interest" description="Disordered" evidence="2">
    <location>
        <begin position="848"/>
        <end position="872"/>
    </location>
</feature>
<gene>
    <name evidence="4" type="primary">aarA</name>
    <name evidence="4" type="ORF">AK812_SmicGene4631</name>
</gene>
<dbReference type="SMART" id="SM00185">
    <property type="entry name" value="ARM"/>
    <property type="match status" value="5"/>
</dbReference>
<feature type="transmembrane region" description="Helical" evidence="3">
    <location>
        <begin position="476"/>
        <end position="499"/>
    </location>
</feature>
<evidence type="ECO:0000313" key="5">
    <source>
        <dbReference type="Proteomes" id="UP000186817"/>
    </source>
</evidence>
<evidence type="ECO:0000256" key="3">
    <source>
        <dbReference type="SAM" id="Phobius"/>
    </source>
</evidence>
<dbReference type="OrthoDB" id="405924at2759"/>
<dbReference type="Gene3D" id="1.25.10.10">
    <property type="entry name" value="Leucine-rich Repeat Variant"/>
    <property type="match status" value="2"/>
</dbReference>
<dbReference type="PANTHER" id="PTHR22895:SF0">
    <property type="entry name" value="ARMADILLO REPEAT-CONTAINING PROTEIN 6"/>
    <property type="match status" value="1"/>
</dbReference>
<keyword evidence="1" id="KW-0677">Repeat</keyword>
<keyword evidence="3" id="KW-0472">Membrane</keyword>
<dbReference type="EMBL" id="LSRX01000058">
    <property type="protein sequence ID" value="OLQ11499.1"/>
    <property type="molecule type" value="Genomic_DNA"/>
</dbReference>
<organism evidence="4 5">
    <name type="scientific">Symbiodinium microadriaticum</name>
    <name type="common">Dinoflagellate</name>
    <name type="synonym">Zooxanthella microadriatica</name>
    <dbReference type="NCBI Taxonomy" id="2951"/>
    <lineage>
        <taxon>Eukaryota</taxon>
        <taxon>Sar</taxon>
        <taxon>Alveolata</taxon>
        <taxon>Dinophyceae</taxon>
        <taxon>Suessiales</taxon>
        <taxon>Symbiodiniaceae</taxon>
        <taxon>Symbiodinium</taxon>
    </lineage>
</organism>